<accession>M9RS18</accession>
<dbReference type="STRING" id="391616.OA238_c25610"/>
<dbReference type="HOGENOM" id="CLU_1365045_0_0_5"/>
<gene>
    <name evidence="2" type="ORF">OA238_c25610</name>
</gene>
<evidence type="ECO:0000313" key="2">
    <source>
        <dbReference type="EMBL" id="AGI72610.1"/>
    </source>
</evidence>
<keyword evidence="1" id="KW-0472">Membrane</keyword>
<evidence type="ECO:0000256" key="1">
    <source>
        <dbReference type="SAM" id="Phobius"/>
    </source>
</evidence>
<sequence length="200" mass="21704">MRTRCLTPAPKFQHMHPKSIGGFMRPTLRKRLLLTEGERARVLAFALVGACSAGLGFLAVLHLDHAVFFGEFSLYQAWIVIASGLGGMIALFLSGDRMGKPGQAGAVRAVAGAIWVTFIGALIGGTLGLPFYGTMFGPFIVVVTLMGAPLLAMLWVFNLLGAHVLLGIYQSERDTIFTPSRMSQPDHPDSLRMRLRGRFS</sequence>
<proteinExistence type="predicted"/>
<reference evidence="2 3" key="1">
    <citation type="journal article" date="2013" name="PLoS ONE">
        <title>Poles Apart: Arctic and Antarctic Octadecabacter strains Share High Genome Plasticity and a New Type of Xanthorhodopsin.</title>
        <authorList>
            <person name="Vollmers J."/>
            <person name="Voget S."/>
            <person name="Dietrich S."/>
            <person name="Gollnow K."/>
            <person name="Smits M."/>
            <person name="Meyer K."/>
            <person name="Brinkhoff T."/>
            <person name="Simon M."/>
            <person name="Daniel R."/>
        </authorList>
    </citation>
    <scope>NUCLEOTIDE SEQUENCE [LARGE SCALE GENOMIC DNA]</scope>
    <source>
        <strain evidence="2 3">238</strain>
    </source>
</reference>
<keyword evidence="1" id="KW-0812">Transmembrane</keyword>
<feature type="transmembrane region" description="Helical" evidence="1">
    <location>
        <begin position="75"/>
        <end position="94"/>
    </location>
</feature>
<dbReference type="Proteomes" id="UP000004688">
    <property type="component" value="Chromosome"/>
</dbReference>
<protein>
    <submittedName>
        <fullName evidence="2">Uncharacterized protein</fullName>
    </submittedName>
</protein>
<feature type="transmembrane region" description="Helical" evidence="1">
    <location>
        <begin position="40"/>
        <end position="63"/>
    </location>
</feature>
<dbReference type="KEGG" id="oar:OA238_c25610"/>
<evidence type="ECO:0000313" key="3">
    <source>
        <dbReference type="Proteomes" id="UP000004688"/>
    </source>
</evidence>
<dbReference type="eggNOG" id="ENOG50336F9">
    <property type="taxonomic scope" value="Bacteria"/>
</dbReference>
<dbReference type="EMBL" id="CP003742">
    <property type="protein sequence ID" value="AGI72610.1"/>
    <property type="molecule type" value="Genomic_DNA"/>
</dbReference>
<name>M9RS18_9RHOB</name>
<dbReference type="AlphaFoldDB" id="M9RS18"/>
<feature type="transmembrane region" description="Helical" evidence="1">
    <location>
        <begin position="106"/>
        <end position="133"/>
    </location>
</feature>
<organism evidence="2 3">
    <name type="scientific">Octadecabacter arcticus 238</name>
    <dbReference type="NCBI Taxonomy" id="391616"/>
    <lineage>
        <taxon>Bacteria</taxon>
        <taxon>Pseudomonadati</taxon>
        <taxon>Pseudomonadota</taxon>
        <taxon>Alphaproteobacteria</taxon>
        <taxon>Rhodobacterales</taxon>
        <taxon>Roseobacteraceae</taxon>
        <taxon>Octadecabacter</taxon>
    </lineage>
</organism>
<feature type="transmembrane region" description="Helical" evidence="1">
    <location>
        <begin position="139"/>
        <end position="166"/>
    </location>
</feature>
<keyword evidence="3" id="KW-1185">Reference proteome</keyword>
<keyword evidence="1" id="KW-1133">Transmembrane helix</keyword>